<dbReference type="AlphaFoldDB" id="A0A644YJS2"/>
<dbReference type="EMBL" id="VSSQ01005357">
    <property type="protein sequence ID" value="MPM28825.1"/>
    <property type="molecule type" value="Genomic_DNA"/>
</dbReference>
<reference evidence="1" key="1">
    <citation type="submission" date="2019-08" db="EMBL/GenBank/DDBJ databases">
        <authorList>
            <person name="Kucharzyk K."/>
            <person name="Murdoch R.W."/>
            <person name="Higgins S."/>
            <person name="Loffler F."/>
        </authorList>
    </citation>
    <scope>NUCLEOTIDE SEQUENCE</scope>
</reference>
<proteinExistence type="predicted"/>
<comment type="caution">
    <text evidence="1">The sequence shown here is derived from an EMBL/GenBank/DDBJ whole genome shotgun (WGS) entry which is preliminary data.</text>
</comment>
<evidence type="ECO:0000313" key="1">
    <source>
        <dbReference type="EMBL" id="MPM28825.1"/>
    </source>
</evidence>
<gene>
    <name evidence="1" type="ORF">SDC9_75356</name>
</gene>
<accession>A0A644YJS2</accession>
<name>A0A644YJS2_9ZZZZ</name>
<protein>
    <submittedName>
        <fullName evidence="1">Uncharacterized protein</fullName>
    </submittedName>
</protein>
<organism evidence="1">
    <name type="scientific">bioreactor metagenome</name>
    <dbReference type="NCBI Taxonomy" id="1076179"/>
    <lineage>
        <taxon>unclassified sequences</taxon>
        <taxon>metagenomes</taxon>
        <taxon>ecological metagenomes</taxon>
    </lineage>
</organism>
<sequence length="93" mass="10672">MCTIGNSAQSSHRFTLRARTHNQHFIRWKTVQFARFDEKIIRSHDEAQLSGCAEVRLHAASEYCDFPTGFERDFSHLLQSVDIGREGSKNDSS</sequence>